<feature type="transmembrane region" description="Helical" evidence="5">
    <location>
        <begin position="255"/>
        <end position="274"/>
    </location>
</feature>
<proteinExistence type="predicted"/>
<dbReference type="PROSITE" id="PS50850">
    <property type="entry name" value="MFS"/>
    <property type="match status" value="1"/>
</dbReference>
<protein>
    <recommendedName>
        <fullName evidence="6">Major facilitator superfamily (MFS) profile domain-containing protein</fullName>
    </recommendedName>
</protein>
<dbReference type="InterPro" id="IPR000540">
    <property type="entry name" value="Flag_MotA_CS"/>
</dbReference>
<dbReference type="RefSeq" id="WP_021228195.1">
    <property type="nucleotide sequence ID" value="NZ_ATDP01000107.1"/>
</dbReference>
<dbReference type="EMBL" id="ATDP01000107">
    <property type="protein sequence ID" value="EQB11408.1"/>
    <property type="molecule type" value="Genomic_DNA"/>
</dbReference>
<feature type="transmembrane region" description="Helical" evidence="5">
    <location>
        <begin position="345"/>
        <end position="365"/>
    </location>
</feature>
<evidence type="ECO:0000313" key="8">
    <source>
        <dbReference type="Proteomes" id="UP000015531"/>
    </source>
</evidence>
<dbReference type="GO" id="GO:0046943">
    <property type="term" value="F:carboxylic acid transmembrane transporter activity"/>
    <property type="evidence" value="ECO:0007669"/>
    <property type="project" value="TreeGrafter"/>
</dbReference>
<evidence type="ECO:0000259" key="6">
    <source>
        <dbReference type="PROSITE" id="PS50850"/>
    </source>
</evidence>
<keyword evidence="4 5" id="KW-0472">Membrane</keyword>
<dbReference type="InterPro" id="IPR020846">
    <property type="entry name" value="MFS_dom"/>
</dbReference>
<comment type="caution">
    <text evidence="7">The sequence shown here is derived from an EMBL/GenBank/DDBJ whole genome shotgun (WGS) entry which is preliminary data.</text>
</comment>
<evidence type="ECO:0000256" key="2">
    <source>
        <dbReference type="ARBA" id="ARBA00022692"/>
    </source>
</evidence>
<gene>
    <name evidence="7" type="ORF">RLDS_23685</name>
</gene>
<feature type="transmembrane region" description="Helical" evidence="5">
    <location>
        <begin position="135"/>
        <end position="160"/>
    </location>
</feature>
<evidence type="ECO:0000256" key="4">
    <source>
        <dbReference type="ARBA" id="ARBA00023136"/>
    </source>
</evidence>
<evidence type="ECO:0000256" key="5">
    <source>
        <dbReference type="SAM" id="Phobius"/>
    </source>
</evidence>
<name>T0HH07_9SPHN</name>
<feature type="transmembrane region" description="Helical" evidence="5">
    <location>
        <begin position="47"/>
        <end position="65"/>
    </location>
</feature>
<feature type="transmembrane region" description="Helical" evidence="5">
    <location>
        <begin position="281"/>
        <end position="299"/>
    </location>
</feature>
<feature type="transmembrane region" description="Helical" evidence="5">
    <location>
        <begin position="101"/>
        <end position="123"/>
    </location>
</feature>
<dbReference type="InterPro" id="IPR036259">
    <property type="entry name" value="MFS_trans_sf"/>
</dbReference>
<reference evidence="7 8" key="1">
    <citation type="journal article" date="2013" name="Genome Announc.">
        <title>Draft Genome Sequence of Sphingobium lactosutens Strain DS20T, Isolated from a Hexachlorocyclohexane Dumpsite.</title>
        <authorList>
            <person name="Kumar R."/>
            <person name="Dwivedi V."/>
            <person name="Negi V."/>
            <person name="Khurana J.P."/>
            <person name="Lal R."/>
        </authorList>
    </citation>
    <scope>NUCLEOTIDE SEQUENCE [LARGE SCALE GENOMIC DNA]</scope>
    <source>
        <strain evidence="7 8">DS20</strain>
    </source>
</reference>
<keyword evidence="8" id="KW-1185">Reference proteome</keyword>
<evidence type="ECO:0000256" key="1">
    <source>
        <dbReference type="ARBA" id="ARBA00004141"/>
    </source>
</evidence>
<keyword evidence="3 5" id="KW-1133">Transmembrane helix</keyword>
<dbReference type="PANTHER" id="PTHR23508">
    <property type="entry name" value="CARBOXYLIC ACID TRANSPORTER PROTEIN HOMOLOG"/>
    <property type="match status" value="1"/>
</dbReference>
<evidence type="ECO:0000313" key="7">
    <source>
        <dbReference type="EMBL" id="EQB11408.1"/>
    </source>
</evidence>
<dbReference type="AlphaFoldDB" id="T0HH07"/>
<accession>T0HH07</accession>
<dbReference type="eggNOG" id="COG2271">
    <property type="taxonomic scope" value="Bacteria"/>
</dbReference>
<dbReference type="PATRIC" id="fig|1331060.3.peg.4591"/>
<feature type="domain" description="Major facilitator superfamily (MFS) profile" evidence="6">
    <location>
        <begin position="11"/>
        <end position="405"/>
    </location>
</feature>
<dbReference type="InterPro" id="IPR011701">
    <property type="entry name" value="MFS"/>
</dbReference>
<dbReference type="OrthoDB" id="9800416at2"/>
<dbReference type="SUPFAM" id="SSF103473">
    <property type="entry name" value="MFS general substrate transporter"/>
    <property type="match status" value="1"/>
</dbReference>
<dbReference type="Proteomes" id="UP000015531">
    <property type="component" value="Unassembled WGS sequence"/>
</dbReference>
<keyword evidence="2 5" id="KW-0812">Transmembrane</keyword>
<dbReference type="PANTHER" id="PTHR23508:SF10">
    <property type="entry name" value="CARBOXYLIC ACID TRANSPORTER PROTEIN HOMOLOG"/>
    <property type="match status" value="1"/>
</dbReference>
<dbReference type="GO" id="GO:0005886">
    <property type="term" value="C:plasma membrane"/>
    <property type="evidence" value="ECO:0007669"/>
    <property type="project" value="TreeGrafter"/>
</dbReference>
<dbReference type="PROSITE" id="PS01307">
    <property type="entry name" value="MOTA"/>
    <property type="match status" value="1"/>
</dbReference>
<feature type="transmembrane region" description="Helical" evidence="5">
    <location>
        <begin position="371"/>
        <end position="389"/>
    </location>
</feature>
<feature type="transmembrane region" description="Helical" evidence="5">
    <location>
        <begin position="218"/>
        <end position="243"/>
    </location>
</feature>
<sequence length="405" mass="41441">MSSEPSSSKFIVALAALCCLVDGYDLQSLGLAVPLMAQEHGVAPAQYGPALTATVIGMIIGALGLTPLGDRLGPQRMLIASMLLVSAGSLLTAVVESIPALTATRVLVGCGIGCAVPVSVSLVSNNVAPKHRTLIVTAVVVSTGLGSFLAGMAAPTIIGLGGWRSIFLVGAVMPALCALMLWLSLAAPKPSGAARSRSATPLSAVRALFDQDHRRTSLLLWLIMPANLIVTYALTAWLPTLLIGAGWESAQAQRVAGLLALAGIAGGIVLGALADRGLMKLAFVSAHFVAAAAFAWIGLGGSNHWLLAILVIGFTSYGGSLMLGSVTPQLYADASRSTGTGWASGIGRIGAVLGPLLVTLALNAHLHPSEILQLLLWPSLWCAGVALFLPNLAKRGEQAGYGSRP</sequence>
<feature type="transmembrane region" description="Helical" evidence="5">
    <location>
        <begin position="77"/>
        <end position="95"/>
    </location>
</feature>
<organism evidence="7 8">
    <name type="scientific">Sphingobium lactosutens DS20</name>
    <dbReference type="NCBI Taxonomy" id="1331060"/>
    <lineage>
        <taxon>Bacteria</taxon>
        <taxon>Pseudomonadati</taxon>
        <taxon>Pseudomonadota</taxon>
        <taxon>Alphaproteobacteria</taxon>
        <taxon>Sphingomonadales</taxon>
        <taxon>Sphingomonadaceae</taxon>
        <taxon>Sphingobium</taxon>
    </lineage>
</organism>
<dbReference type="Pfam" id="PF07690">
    <property type="entry name" value="MFS_1"/>
    <property type="match status" value="1"/>
</dbReference>
<feature type="transmembrane region" description="Helical" evidence="5">
    <location>
        <begin position="166"/>
        <end position="187"/>
    </location>
</feature>
<feature type="transmembrane region" description="Helical" evidence="5">
    <location>
        <begin position="305"/>
        <end position="324"/>
    </location>
</feature>
<dbReference type="Gene3D" id="1.20.1250.20">
    <property type="entry name" value="MFS general substrate transporter like domains"/>
    <property type="match status" value="2"/>
</dbReference>
<comment type="subcellular location">
    <subcellularLocation>
        <location evidence="1">Membrane</location>
        <topology evidence="1">Multi-pass membrane protein</topology>
    </subcellularLocation>
</comment>
<evidence type="ECO:0000256" key="3">
    <source>
        <dbReference type="ARBA" id="ARBA00022989"/>
    </source>
</evidence>